<feature type="repeat" description="ANK" evidence="7">
    <location>
        <begin position="276"/>
        <end position="308"/>
    </location>
</feature>
<name>A0A6A6ND10_HEVBR</name>
<dbReference type="SMART" id="SM00248">
    <property type="entry name" value="ANK"/>
    <property type="match status" value="8"/>
</dbReference>
<dbReference type="PROSITE" id="PS50088">
    <property type="entry name" value="ANK_REPEAT"/>
    <property type="match status" value="5"/>
</dbReference>
<feature type="compositionally biased region" description="Polar residues" evidence="8">
    <location>
        <begin position="706"/>
        <end position="722"/>
    </location>
</feature>
<feature type="transmembrane region" description="Helical" evidence="9">
    <location>
        <begin position="534"/>
        <end position="553"/>
    </location>
</feature>
<sequence>MNPRLSEAILRNDILAFKRLVQQDKRVLEQRSAISLDSTLHLASRLGHNELVAEIVKFRPDFVAAVNKRQETSLHAACHQGNFEVVKLLLETDPLAATKLNHENESAFLIACREGHLGVVKLMLNQSWLMEVEEDAAAYSTPLHVATLRGHNDIVEEILEMRPNFARKTNKNGFSPLHCACSKGQLEITKLLLSSDLDLAMQYNNHGYTPLHLAVINGHLAILEAFVFSSPSSLQCLTKDGETVLHLAVRFNRYNVIKRLAQVPDFSHLLHQQDQDGNNKLHLAFSRGDHQHAKYILNSTVDIDCRNDKGQKALDILELAGIETKNKQLKQMSSTASDDRTMELSSVLPKPENLNSEEAQKVENSNSEVQTLEDPNPEEVQRLENSKDGIEERIRSLLQHRSNQKLRMITNRSKTLPTEMPLLSVEVDNLHTQNITSKSLRDVPEKKFVNHYESRRYSGKSVAKKSNDQPTTDVGMNQGVDAFNQVELGSSPPTQLHQHKSAIQTRRKEMSELHNHRNKQYEIHKEAVQNARNTIVLVAILIATVTFTVGLNPPGGFNQGGTGKGQAAVGRKMAFKIFVISNSIALFTSLCVVIILVSIIPFQRKKLMRLMMIAHKVMWIAVSFMATAFISATWVIMPHAHRTGCMLEVILAIGAGSMATVFIYLGIELARHWLRKSKWKRHKDRKTKIVAVCIEDESQPDKSITGAIQPQPVQFNNEGGTQSESSNSDVDSSKSFGYHTY</sequence>
<feature type="repeat" description="ANK" evidence="7">
    <location>
        <begin position="69"/>
        <end position="91"/>
    </location>
</feature>
<feature type="transmembrane region" description="Helical" evidence="9">
    <location>
        <begin position="573"/>
        <end position="597"/>
    </location>
</feature>
<dbReference type="Proteomes" id="UP000467840">
    <property type="component" value="Chromosome 11"/>
</dbReference>
<comment type="caution">
    <text evidence="11">The sequence shown here is derived from an EMBL/GenBank/DDBJ whole genome shotgun (WGS) entry which is preliminary data.</text>
</comment>
<dbReference type="EMBL" id="JAAGAX010000002">
    <property type="protein sequence ID" value="KAF2323457.1"/>
    <property type="molecule type" value="Genomic_DNA"/>
</dbReference>
<feature type="repeat" description="ANK" evidence="7">
    <location>
        <begin position="138"/>
        <end position="170"/>
    </location>
</feature>
<evidence type="ECO:0000313" key="12">
    <source>
        <dbReference type="Proteomes" id="UP000467840"/>
    </source>
</evidence>
<feature type="transmembrane region" description="Helical" evidence="9">
    <location>
        <begin position="617"/>
        <end position="637"/>
    </location>
</feature>
<evidence type="ECO:0000313" key="11">
    <source>
        <dbReference type="EMBL" id="KAF2323457.1"/>
    </source>
</evidence>
<evidence type="ECO:0000256" key="5">
    <source>
        <dbReference type="ARBA" id="ARBA00023043"/>
    </source>
</evidence>
<evidence type="ECO:0000256" key="7">
    <source>
        <dbReference type="PROSITE-ProRule" id="PRU00023"/>
    </source>
</evidence>
<dbReference type="PANTHER" id="PTHR24186">
    <property type="entry name" value="PROTEIN PHOSPHATASE 1 REGULATORY SUBUNIT"/>
    <property type="match status" value="1"/>
</dbReference>
<gene>
    <name evidence="11" type="ORF">GH714_035550</name>
</gene>
<keyword evidence="6 9" id="KW-0472">Membrane</keyword>
<keyword evidence="3" id="KW-0677">Repeat</keyword>
<evidence type="ECO:0000259" key="10">
    <source>
        <dbReference type="Pfam" id="PF13962"/>
    </source>
</evidence>
<evidence type="ECO:0000256" key="3">
    <source>
        <dbReference type="ARBA" id="ARBA00022737"/>
    </source>
</evidence>
<keyword evidence="4 9" id="KW-1133">Transmembrane helix</keyword>
<feature type="region of interest" description="Disordered" evidence="8">
    <location>
        <begin position="489"/>
        <end position="511"/>
    </location>
</feature>
<keyword evidence="12" id="KW-1185">Reference proteome</keyword>
<organism evidence="11 12">
    <name type="scientific">Hevea brasiliensis</name>
    <name type="common">Para rubber tree</name>
    <name type="synonym">Siphonia brasiliensis</name>
    <dbReference type="NCBI Taxonomy" id="3981"/>
    <lineage>
        <taxon>Eukaryota</taxon>
        <taxon>Viridiplantae</taxon>
        <taxon>Streptophyta</taxon>
        <taxon>Embryophyta</taxon>
        <taxon>Tracheophyta</taxon>
        <taxon>Spermatophyta</taxon>
        <taxon>Magnoliopsida</taxon>
        <taxon>eudicotyledons</taxon>
        <taxon>Gunneridae</taxon>
        <taxon>Pentapetalae</taxon>
        <taxon>rosids</taxon>
        <taxon>fabids</taxon>
        <taxon>Malpighiales</taxon>
        <taxon>Euphorbiaceae</taxon>
        <taxon>Crotonoideae</taxon>
        <taxon>Micrandreae</taxon>
        <taxon>Hevea</taxon>
    </lineage>
</organism>
<evidence type="ECO:0000256" key="1">
    <source>
        <dbReference type="ARBA" id="ARBA00004141"/>
    </source>
</evidence>
<evidence type="ECO:0000256" key="2">
    <source>
        <dbReference type="ARBA" id="ARBA00022692"/>
    </source>
</evidence>
<evidence type="ECO:0000256" key="8">
    <source>
        <dbReference type="SAM" id="MobiDB-lite"/>
    </source>
</evidence>
<feature type="repeat" description="ANK" evidence="7">
    <location>
        <begin position="172"/>
        <end position="204"/>
    </location>
</feature>
<feature type="compositionally biased region" description="Polar residues" evidence="8">
    <location>
        <begin position="489"/>
        <end position="504"/>
    </location>
</feature>
<evidence type="ECO:0000256" key="4">
    <source>
        <dbReference type="ARBA" id="ARBA00022989"/>
    </source>
</evidence>
<dbReference type="InterPro" id="IPR036770">
    <property type="entry name" value="Ankyrin_rpt-contain_sf"/>
</dbReference>
<feature type="region of interest" description="Disordered" evidence="8">
    <location>
        <begin position="327"/>
        <end position="381"/>
    </location>
</feature>
<keyword evidence="5 7" id="KW-0040">ANK repeat</keyword>
<dbReference type="PROSITE" id="PS50297">
    <property type="entry name" value="ANK_REP_REGION"/>
    <property type="match status" value="3"/>
</dbReference>
<comment type="subcellular location">
    <subcellularLocation>
        <location evidence="1">Membrane</location>
        <topology evidence="1">Multi-pass membrane protein</topology>
    </subcellularLocation>
</comment>
<evidence type="ECO:0000256" key="9">
    <source>
        <dbReference type="SAM" id="Phobius"/>
    </source>
</evidence>
<reference evidence="11 12" key="1">
    <citation type="journal article" date="2020" name="Mol. Plant">
        <title>The Chromosome-Based Rubber Tree Genome Provides New Insights into Spurge Genome Evolution and Rubber Biosynthesis.</title>
        <authorList>
            <person name="Liu J."/>
            <person name="Shi C."/>
            <person name="Shi C.C."/>
            <person name="Li W."/>
            <person name="Zhang Q.J."/>
            <person name="Zhang Y."/>
            <person name="Li K."/>
            <person name="Lu H.F."/>
            <person name="Shi C."/>
            <person name="Zhu S.T."/>
            <person name="Xiao Z.Y."/>
            <person name="Nan H."/>
            <person name="Yue Y."/>
            <person name="Zhu X.G."/>
            <person name="Wu Y."/>
            <person name="Hong X.N."/>
            <person name="Fan G.Y."/>
            <person name="Tong Y."/>
            <person name="Zhang D."/>
            <person name="Mao C.L."/>
            <person name="Liu Y.L."/>
            <person name="Hao S.J."/>
            <person name="Liu W.Q."/>
            <person name="Lv M.Q."/>
            <person name="Zhang H.B."/>
            <person name="Liu Y."/>
            <person name="Hu-Tang G.R."/>
            <person name="Wang J.P."/>
            <person name="Wang J.H."/>
            <person name="Sun Y.H."/>
            <person name="Ni S.B."/>
            <person name="Chen W.B."/>
            <person name="Zhang X.C."/>
            <person name="Jiao Y.N."/>
            <person name="Eichler E.E."/>
            <person name="Li G.H."/>
            <person name="Liu X."/>
            <person name="Gao L.Z."/>
        </authorList>
    </citation>
    <scope>NUCLEOTIDE SEQUENCE [LARGE SCALE GENOMIC DNA]</scope>
    <source>
        <strain evidence="12">cv. GT1</strain>
        <tissue evidence="11">Leaf</tissue>
    </source>
</reference>
<keyword evidence="2 9" id="KW-0812">Transmembrane</keyword>
<dbReference type="PANTHER" id="PTHR24186:SF38">
    <property type="entry name" value="ANKYRIN REPEAT FAMILY PROTEIN"/>
    <property type="match status" value="1"/>
</dbReference>
<dbReference type="SUPFAM" id="SSF48403">
    <property type="entry name" value="Ankyrin repeat"/>
    <property type="match status" value="1"/>
</dbReference>
<dbReference type="AlphaFoldDB" id="A0A6A6ND10"/>
<feature type="repeat" description="ANK" evidence="7">
    <location>
        <begin position="206"/>
        <end position="227"/>
    </location>
</feature>
<dbReference type="InterPro" id="IPR002110">
    <property type="entry name" value="Ankyrin_rpt"/>
</dbReference>
<dbReference type="GO" id="GO:0005886">
    <property type="term" value="C:plasma membrane"/>
    <property type="evidence" value="ECO:0007669"/>
    <property type="project" value="TreeGrafter"/>
</dbReference>
<accession>A0A6A6ND10</accession>
<protein>
    <recommendedName>
        <fullName evidence="10">PGG domain-containing protein</fullName>
    </recommendedName>
</protein>
<feature type="compositionally biased region" description="Polar residues" evidence="8">
    <location>
        <begin position="353"/>
        <end position="370"/>
    </location>
</feature>
<feature type="domain" description="PGG" evidence="10">
    <location>
        <begin position="526"/>
        <end position="635"/>
    </location>
</feature>
<evidence type="ECO:0000256" key="6">
    <source>
        <dbReference type="ARBA" id="ARBA00023136"/>
    </source>
</evidence>
<proteinExistence type="predicted"/>
<feature type="compositionally biased region" description="Low complexity" evidence="8">
    <location>
        <begin position="723"/>
        <end position="735"/>
    </location>
</feature>
<dbReference type="Gene3D" id="1.25.40.20">
    <property type="entry name" value="Ankyrin repeat-containing domain"/>
    <property type="match status" value="1"/>
</dbReference>
<dbReference type="Pfam" id="PF12796">
    <property type="entry name" value="Ank_2"/>
    <property type="match status" value="4"/>
</dbReference>
<dbReference type="Pfam" id="PF13962">
    <property type="entry name" value="PGG"/>
    <property type="match status" value="1"/>
</dbReference>
<feature type="region of interest" description="Disordered" evidence="8">
    <location>
        <begin position="701"/>
        <end position="741"/>
    </location>
</feature>
<feature type="transmembrane region" description="Helical" evidence="9">
    <location>
        <begin position="649"/>
        <end position="670"/>
    </location>
</feature>
<dbReference type="InterPro" id="IPR026961">
    <property type="entry name" value="PGG_dom"/>
</dbReference>